<evidence type="ECO:0000313" key="2">
    <source>
        <dbReference type="Proteomes" id="UP000006230"/>
    </source>
</evidence>
<protein>
    <submittedName>
        <fullName evidence="1">Uncharacterized protein</fullName>
    </submittedName>
</protein>
<evidence type="ECO:0000313" key="1">
    <source>
        <dbReference type="EMBL" id="EAU46901.1"/>
    </source>
</evidence>
<keyword evidence="2" id="KW-1185">Reference proteome</keyword>
<sequence length="565" mass="61942">MRNAGKAPSHVGIVRAVAALRDRPVDVLGRVLDVAGLAVHAVLEVDHEARLALVLDELVDPGRAVALRRAGIARVIHRHRHILVLQTQVAGLAFLVVGERERHVGQAVEAQLAVGLGIVDRLVMARRFGRGRIGLAVAHGAEQREAELVGPHVETAHRKRRDHPPFRPHRLDVAHLPQILADGTIAHLGLVGAQLVGRAARLQRLMGRLGRRLAREHGVVVALDARHVDHAHRAAQQRHAGRNHLRHRLVAALRDRPRAVGHALTALEQRRHVRVMLEALELHVGEEVRVLVVQVHHEADIHLVVLDVVDEGTAAGIAAQRPAHGVLDPAFLVLGGVDLPDLLHPEAEFLRLLAVGEVVLGDHLLGERAAHALGEEHVLAVQFHPRLVARAGGAVWVLAELAGDHALHLAIVAIDQFRARHAREDLDAQRLGLLCHPAADIAHGNDVVAVVRHERRHRPVRNAHLAGLAEHVELVLDHRHVDRRALVLPVRDQRVETTGIDHRAGQDMGAHLRAFLEHNDLEIGIQLLQADRRGQACRPRPHDHHIVFHRLALDLGHADPSAGCI</sequence>
<dbReference type="HOGENOM" id="CLU_470670_0_0_5"/>
<comment type="caution">
    <text evidence="1">The sequence shown here is derived from an EMBL/GenBank/DDBJ whole genome shotgun (WGS) entry which is preliminary data.</text>
</comment>
<dbReference type="STRING" id="314265.R2601_13804"/>
<reference evidence="1 2" key="1">
    <citation type="journal article" date="2010" name="J. Bacteriol.">
        <title>Genome sequences of Pelagibaca bermudensis HTCC2601T and Maritimibacter alkaliphilus HTCC2654T, the type strains of two marine Roseobacter genera.</title>
        <authorList>
            <person name="Thrash J.C."/>
            <person name="Cho J.C."/>
            <person name="Ferriera S."/>
            <person name="Johnson J."/>
            <person name="Vergin K.L."/>
            <person name="Giovannoni S.J."/>
        </authorList>
    </citation>
    <scope>NUCLEOTIDE SEQUENCE [LARGE SCALE GENOMIC DNA]</scope>
    <source>
        <strain evidence="2">DSM 26914 / JCM 13377 / KCTC 12554 / HTCC2601</strain>
    </source>
</reference>
<organism evidence="1 2">
    <name type="scientific">Salipiger bermudensis (strain DSM 26914 / JCM 13377 / KCTC 12554 / HTCC2601)</name>
    <name type="common">Pelagibaca bermudensis</name>
    <dbReference type="NCBI Taxonomy" id="314265"/>
    <lineage>
        <taxon>Bacteria</taxon>
        <taxon>Pseudomonadati</taxon>
        <taxon>Pseudomonadota</taxon>
        <taxon>Alphaproteobacteria</taxon>
        <taxon>Rhodobacterales</taxon>
        <taxon>Roseobacteraceae</taxon>
        <taxon>Salipiger</taxon>
    </lineage>
</organism>
<proteinExistence type="predicted"/>
<dbReference type="eggNOG" id="ENOG502Z980">
    <property type="taxonomic scope" value="Bacteria"/>
</dbReference>
<dbReference type="AlphaFoldDB" id="Q0FRF3"/>
<dbReference type="Proteomes" id="UP000006230">
    <property type="component" value="Unassembled WGS sequence"/>
</dbReference>
<gene>
    <name evidence="1" type="ORF">R2601_13804</name>
</gene>
<accession>Q0FRF3</accession>
<name>Q0FRF3_SALBH</name>
<dbReference type="EMBL" id="AATQ01000011">
    <property type="protein sequence ID" value="EAU46901.1"/>
    <property type="molecule type" value="Genomic_DNA"/>
</dbReference>